<dbReference type="EMBL" id="RHJS01000002">
    <property type="protein sequence ID" value="RRK30535.1"/>
    <property type="molecule type" value="Genomic_DNA"/>
</dbReference>
<evidence type="ECO:0000313" key="3">
    <source>
        <dbReference type="EMBL" id="RRK30535.1"/>
    </source>
</evidence>
<name>A0A3R8LCV0_9FIRM</name>
<feature type="compositionally biased region" description="Low complexity" evidence="1">
    <location>
        <begin position="107"/>
        <end position="118"/>
    </location>
</feature>
<organism evidence="3 4">
    <name type="scientific">Schaedlerella arabinosiphila</name>
    <dbReference type="NCBI Taxonomy" id="2044587"/>
    <lineage>
        <taxon>Bacteria</taxon>
        <taxon>Bacillati</taxon>
        <taxon>Bacillota</taxon>
        <taxon>Clostridia</taxon>
        <taxon>Lachnospirales</taxon>
        <taxon>Lachnospiraceae</taxon>
        <taxon>Schaedlerella</taxon>
    </lineage>
</organism>
<keyword evidence="4" id="KW-1185">Reference proteome</keyword>
<dbReference type="PANTHER" id="PTHR34351:SF2">
    <property type="entry name" value="DUF58 DOMAIN-CONTAINING PROTEIN"/>
    <property type="match status" value="1"/>
</dbReference>
<keyword evidence="2" id="KW-0812">Transmembrane</keyword>
<keyword evidence="2" id="KW-0472">Membrane</keyword>
<proteinExistence type="predicted"/>
<keyword evidence="2" id="KW-1133">Transmembrane helix</keyword>
<comment type="caution">
    <text evidence="3">The sequence shown here is derived from an EMBL/GenBank/DDBJ whole genome shotgun (WGS) entry which is preliminary data.</text>
</comment>
<evidence type="ECO:0000313" key="4">
    <source>
        <dbReference type="Proteomes" id="UP000274920"/>
    </source>
</evidence>
<evidence type="ECO:0000256" key="2">
    <source>
        <dbReference type="SAM" id="Phobius"/>
    </source>
</evidence>
<gene>
    <name evidence="3" type="ORF">EBB54_03415</name>
</gene>
<dbReference type="PANTHER" id="PTHR34351">
    <property type="entry name" value="SLR1927 PROTEIN-RELATED"/>
    <property type="match status" value="1"/>
</dbReference>
<protein>
    <submittedName>
        <fullName evidence="3">DUF58 domain-containing protein</fullName>
    </submittedName>
</protein>
<feature type="transmembrane region" description="Helical" evidence="2">
    <location>
        <begin position="5"/>
        <end position="20"/>
    </location>
</feature>
<dbReference type="Proteomes" id="UP000274920">
    <property type="component" value="Unassembled WGS sequence"/>
</dbReference>
<accession>A0A3R8LCV0</accession>
<dbReference type="RefSeq" id="WP_125126349.1">
    <property type="nucleotide sequence ID" value="NZ_RHJS01000002.1"/>
</dbReference>
<feature type="region of interest" description="Disordered" evidence="1">
    <location>
        <begin position="99"/>
        <end position="125"/>
    </location>
</feature>
<evidence type="ECO:0000256" key="1">
    <source>
        <dbReference type="SAM" id="MobiDB-lite"/>
    </source>
</evidence>
<dbReference type="AlphaFoldDB" id="A0A3R8LCV0"/>
<reference evidence="3" key="1">
    <citation type="submission" date="2018-10" db="EMBL/GenBank/DDBJ databases">
        <title>Schaedlerella arabinophila gen. nov. sp. nov., isolated from the mouse intestinal tract and comparative analysis with the genome of the closely related altered Schaedler flora strain ASF502.</title>
        <authorList>
            <person name="Miyake S."/>
            <person name="Soh M."/>
            <person name="Seedorf H."/>
        </authorList>
    </citation>
    <scope>NUCLEOTIDE SEQUENCE [LARGE SCALE GENOMIC DNA]</scope>
    <source>
        <strain evidence="3">DSM 106076</strain>
    </source>
</reference>
<sequence length="382" mass="43517">MTARIIGYILVFLGSTYLFFMYDGQIWTGFLILELLYPICSCLFLRHTGRQVSVRFGRFPAMAERGKRFSGTLILKNHSRLWSVKYVLRAQVRNGFSGQPAPGIEKSGSATGTAASSSRKGFFRRKTKAAHRIKYAPSELSPFEEQKLDVELDSAYAGTVEYRLDALVLYDMLGIFCRTIPLGERRAIGIMPPFELMPLEITRRTREFLADADEYSTEKKGDDPSEIYQIREYRPPDSIHSIHWKLSAKEDSLMVKENSLPMGCVVLLWVRLPLADASSAGFNRLLEQAASLSITLLEEKCIHMAAWFEEKSSRVIKWRVSTAEEVYEWIWRLLSTEPFRNEELEKTCYEEAFRGVNFSSIVVLNADGTLTVNGGTQELLQL</sequence>